<dbReference type="EMBL" id="CH445327">
    <property type="protein sequence ID" value="EAT90762.1"/>
    <property type="molecule type" value="Genomic_DNA"/>
</dbReference>
<proteinExistence type="predicted"/>
<dbReference type="GeneID" id="5970002"/>
<accession>Q0V0B4</accession>
<dbReference type="InParanoid" id="Q0V0B4"/>
<protein>
    <submittedName>
        <fullName evidence="2">Uncharacterized protein</fullName>
    </submittedName>
</protein>
<dbReference type="RefSeq" id="XP_001793152.1">
    <property type="nucleotide sequence ID" value="XM_001793100.1"/>
</dbReference>
<gene>
    <name evidence="2" type="ORF">SNOG_02550</name>
</gene>
<name>Q0V0B4_PHANO</name>
<evidence type="ECO:0000313" key="2">
    <source>
        <dbReference type="EMBL" id="EAT90762.1"/>
    </source>
</evidence>
<dbReference type="AlphaFoldDB" id="Q0V0B4"/>
<dbReference type="KEGG" id="pno:SNOG_02550"/>
<reference evidence="3" key="1">
    <citation type="journal article" date="2007" name="Plant Cell">
        <title>Dothideomycete-plant interactions illuminated by genome sequencing and EST analysis of the wheat pathogen Stagonospora nodorum.</title>
        <authorList>
            <person name="Hane J.K."/>
            <person name="Lowe R.G."/>
            <person name="Solomon P.S."/>
            <person name="Tan K.C."/>
            <person name="Schoch C.L."/>
            <person name="Spatafora J.W."/>
            <person name="Crous P.W."/>
            <person name="Kodira C."/>
            <person name="Birren B.W."/>
            <person name="Galagan J.E."/>
            <person name="Torriani S.F."/>
            <person name="McDonald B.A."/>
            <person name="Oliver R.P."/>
        </authorList>
    </citation>
    <scope>NUCLEOTIDE SEQUENCE [LARGE SCALE GENOMIC DNA]</scope>
    <source>
        <strain evidence="3">SN15 / ATCC MYA-4574 / FGSC 10173</strain>
    </source>
</reference>
<organism evidence="2 3">
    <name type="scientific">Phaeosphaeria nodorum (strain SN15 / ATCC MYA-4574 / FGSC 10173)</name>
    <name type="common">Glume blotch fungus</name>
    <name type="synonym">Parastagonospora nodorum</name>
    <dbReference type="NCBI Taxonomy" id="321614"/>
    <lineage>
        <taxon>Eukaryota</taxon>
        <taxon>Fungi</taxon>
        <taxon>Dikarya</taxon>
        <taxon>Ascomycota</taxon>
        <taxon>Pezizomycotina</taxon>
        <taxon>Dothideomycetes</taxon>
        <taxon>Pleosporomycetidae</taxon>
        <taxon>Pleosporales</taxon>
        <taxon>Pleosporineae</taxon>
        <taxon>Phaeosphaeriaceae</taxon>
        <taxon>Parastagonospora</taxon>
    </lineage>
</organism>
<feature type="region of interest" description="Disordered" evidence="1">
    <location>
        <begin position="31"/>
        <end position="71"/>
    </location>
</feature>
<evidence type="ECO:0000313" key="3">
    <source>
        <dbReference type="Proteomes" id="UP000001055"/>
    </source>
</evidence>
<evidence type="ECO:0000256" key="1">
    <source>
        <dbReference type="SAM" id="MobiDB-lite"/>
    </source>
</evidence>
<feature type="compositionally biased region" description="Polar residues" evidence="1">
    <location>
        <begin position="31"/>
        <end position="44"/>
    </location>
</feature>
<dbReference type="Proteomes" id="UP000001055">
    <property type="component" value="Unassembled WGS sequence"/>
</dbReference>
<sequence>MAYTKQLPGAAGWTAIKIEGWWYTYPARASTNTSPLPPSCSQIGSHFRRPSPAVSGRPSSLTGKQPDVRNE</sequence>